<keyword evidence="6" id="KW-1185">Reference proteome</keyword>
<dbReference type="AlphaFoldDB" id="A0A1H8Q8F6"/>
<gene>
    <name evidence="3" type="ORF">KP014_25665</name>
    <name evidence="4" type="ORF">SAMN04487895_108110</name>
</gene>
<organism evidence="4 5">
    <name type="scientific">Paenibacillus sophorae</name>
    <dbReference type="NCBI Taxonomy" id="1333845"/>
    <lineage>
        <taxon>Bacteria</taxon>
        <taxon>Bacillati</taxon>
        <taxon>Bacillota</taxon>
        <taxon>Bacilli</taxon>
        <taxon>Bacillales</taxon>
        <taxon>Paenibacillaceae</taxon>
        <taxon>Paenibacillus</taxon>
    </lineage>
</organism>
<reference evidence="3 6" key="2">
    <citation type="submission" date="2021-06" db="EMBL/GenBank/DDBJ databases">
        <title>Whole genome sequence of Paenibacillus sophorae DSM23020 for comparative genomics.</title>
        <authorList>
            <person name="Kim M.-J."/>
            <person name="Lee G."/>
            <person name="Shin J.-H."/>
        </authorList>
    </citation>
    <scope>NUCLEOTIDE SEQUENCE [LARGE SCALE GENOMIC DNA]</scope>
    <source>
        <strain evidence="3 6">DSM 23020</strain>
    </source>
</reference>
<evidence type="ECO:0000313" key="5">
    <source>
        <dbReference type="Proteomes" id="UP000198809"/>
    </source>
</evidence>
<dbReference type="InterPro" id="IPR001509">
    <property type="entry name" value="Epimerase_deHydtase"/>
</dbReference>
<dbReference type="PANTHER" id="PTHR14097">
    <property type="entry name" value="OXIDOREDUCTASE HTATIP2"/>
    <property type="match status" value="1"/>
</dbReference>
<evidence type="ECO:0000313" key="3">
    <source>
        <dbReference type="EMBL" id="QWU15233.1"/>
    </source>
</evidence>
<dbReference type="PANTHER" id="PTHR14097:SF8">
    <property type="entry name" value="NAD(P)-BINDING DOMAIN-CONTAINING PROTEIN"/>
    <property type="match status" value="1"/>
</dbReference>
<dbReference type="Proteomes" id="UP000683429">
    <property type="component" value="Chromosome"/>
</dbReference>
<proteinExistence type="predicted"/>
<dbReference type="OrthoDB" id="9785372at2"/>
<evidence type="ECO:0000256" key="1">
    <source>
        <dbReference type="ARBA" id="ARBA00004370"/>
    </source>
</evidence>
<dbReference type="Gene3D" id="3.40.50.720">
    <property type="entry name" value="NAD(P)-binding Rossmann-like Domain"/>
    <property type="match status" value="1"/>
</dbReference>
<protein>
    <submittedName>
        <fullName evidence="3 4">NAD-dependent epimerase/dehydratase family protein</fullName>
    </submittedName>
</protein>
<reference evidence="4 5" key="1">
    <citation type="submission" date="2016-10" db="EMBL/GenBank/DDBJ databases">
        <authorList>
            <person name="de Groot N.N."/>
        </authorList>
    </citation>
    <scope>NUCLEOTIDE SEQUENCE [LARGE SCALE GENOMIC DNA]</scope>
    <source>
        <strain evidence="4 5">CGMCC 1.10238</strain>
    </source>
</reference>
<accession>A0A1H8Q8F6</accession>
<dbReference type="Proteomes" id="UP000198809">
    <property type="component" value="Unassembled WGS sequence"/>
</dbReference>
<sequence length="229" mass="25535">MENMKAPAANPIKVIVTGATGMVGEGVLHECLLDRDVAEVLVVGRRPCGMSHPKLKEIIHADWFDLTSIRERLAGYDACFFCLGVSSVGRSEAEYSRLTYDLTLHAAELLAGLNPGMVLCYVSGEGTDSSERGRSMWARVKGKTENRLLRLPFKSAYMYRPGYIHPTKGLRNIHRYYYALTWLYPALRILFPSHVITLRELGQAMIRSAVHGADTSILHSRDIAALAKR</sequence>
<name>A0A1H8Q8F6_9BACL</name>
<evidence type="ECO:0000259" key="2">
    <source>
        <dbReference type="Pfam" id="PF01370"/>
    </source>
</evidence>
<dbReference type="EMBL" id="CP076607">
    <property type="protein sequence ID" value="QWU15233.1"/>
    <property type="molecule type" value="Genomic_DNA"/>
</dbReference>
<dbReference type="InterPro" id="IPR036291">
    <property type="entry name" value="NAD(P)-bd_dom_sf"/>
</dbReference>
<dbReference type="EMBL" id="FODH01000008">
    <property type="protein sequence ID" value="SEO50318.1"/>
    <property type="molecule type" value="Genomic_DNA"/>
</dbReference>
<evidence type="ECO:0000313" key="4">
    <source>
        <dbReference type="EMBL" id="SEO50318.1"/>
    </source>
</evidence>
<dbReference type="GO" id="GO:0016020">
    <property type="term" value="C:membrane"/>
    <property type="evidence" value="ECO:0007669"/>
    <property type="project" value="UniProtKB-SubCell"/>
</dbReference>
<comment type="subcellular location">
    <subcellularLocation>
        <location evidence="1">Membrane</location>
    </subcellularLocation>
</comment>
<dbReference type="SUPFAM" id="SSF51735">
    <property type="entry name" value="NAD(P)-binding Rossmann-fold domains"/>
    <property type="match status" value="1"/>
</dbReference>
<dbReference type="Pfam" id="PF01370">
    <property type="entry name" value="Epimerase"/>
    <property type="match status" value="1"/>
</dbReference>
<dbReference type="RefSeq" id="WP_036594057.1">
    <property type="nucleotide sequence ID" value="NZ_CP076607.1"/>
</dbReference>
<dbReference type="STRING" id="1333845.SAMN04487895_108110"/>
<evidence type="ECO:0000313" key="6">
    <source>
        <dbReference type="Proteomes" id="UP000683429"/>
    </source>
</evidence>
<feature type="domain" description="NAD-dependent epimerase/dehydratase" evidence="2">
    <location>
        <begin position="14"/>
        <end position="109"/>
    </location>
</feature>